<evidence type="ECO:0000256" key="5">
    <source>
        <dbReference type="ARBA" id="ARBA00022723"/>
    </source>
</evidence>
<dbReference type="GO" id="GO:0008311">
    <property type="term" value="F:double-stranded DNA 3'-5' DNA exonuclease activity"/>
    <property type="evidence" value="ECO:0007669"/>
    <property type="project" value="UniProtKB-EC"/>
</dbReference>
<evidence type="ECO:0000256" key="8">
    <source>
        <dbReference type="SAM" id="MobiDB-lite"/>
    </source>
</evidence>
<dbReference type="InterPro" id="IPR004808">
    <property type="entry name" value="AP_endonuc_1"/>
</dbReference>
<protein>
    <recommendedName>
        <fullName evidence="4">exodeoxyribonuclease III</fullName>
        <ecNumber evidence="4">3.1.11.2</ecNumber>
    </recommendedName>
</protein>
<dbReference type="EMBL" id="CAJPWZ010001065">
    <property type="protein sequence ID" value="CAG2206934.1"/>
    <property type="molecule type" value="Genomic_DNA"/>
</dbReference>
<dbReference type="InterPro" id="IPR036514">
    <property type="entry name" value="SGNH_hydro_sf"/>
</dbReference>
<dbReference type="GO" id="GO:0046872">
    <property type="term" value="F:metal ion binding"/>
    <property type="evidence" value="ECO:0007669"/>
    <property type="project" value="UniProtKB-KW"/>
</dbReference>
<feature type="compositionally biased region" description="Polar residues" evidence="8">
    <location>
        <begin position="1264"/>
        <end position="1273"/>
    </location>
</feature>
<dbReference type="AlphaFoldDB" id="A0A8S3RFH4"/>
<evidence type="ECO:0000256" key="7">
    <source>
        <dbReference type="ARBA" id="ARBA00022842"/>
    </source>
</evidence>
<dbReference type="GO" id="GO:0003906">
    <property type="term" value="F:DNA-(apurinic or apyrimidinic site) endonuclease activity"/>
    <property type="evidence" value="ECO:0007669"/>
    <property type="project" value="TreeGrafter"/>
</dbReference>
<keyword evidence="7" id="KW-0460">Magnesium</keyword>
<comment type="caution">
    <text evidence="10">The sequence shown here is derived from an EMBL/GenBank/DDBJ whole genome shotgun (WGS) entry which is preliminary data.</text>
</comment>
<evidence type="ECO:0000259" key="9">
    <source>
        <dbReference type="Pfam" id="PF03372"/>
    </source>
</evidence>
<feature type="compositionally biased region" description="Basic and acidic residues" evidence="8">
    <location>
        <begin position="706"/>
        <end position="754"/>
    </location>
</feature>
<feature type="domain" description="Endonuclease/exonuclease/phosphatase" evidence="9">
    <location>
        <begin position="13"/>
        <end position="281"/>
    </location>
</feature>
<reference evidence="10" key="1">
    <citation type="submission" date="2021-03" db="EMBL/GenBank/DDBJ databases">
        <authorList>
            <person name="Bekaert M."/>
        </authorList>
    </citation>
    <scope>NUCLEOTIDE SEQUENCE</scope>
</reference>
<dbReference type="Gene3D" id="3.60.10.10">
    <property type="entry name" value="Endonuclease/exonuclease/phosphatase"/>
    <property type="match status" value="2"/>
</dbReference>
<evidence type="ECO:0000313" key="11">
    <source>
        <dbReference type="Proteomes" id="UP000683360"/>
    </source>
</evidence>
<dbReference type="InterPro" id="IPR036691">
    <property type="entry name" value="Endo/exonu/phosph_ase_sf"/>
</dbReference>
<name>A0A8S3RFH4_MYTED</name>
<feature type="compositionally biased region" description="Basic residues" evidence="8">
    <location>
        <begin position="1251"/>
        <end position="1263"/>
    </location>
</feature>
<feature type="region of interest" description="Disordered" evidence="8">
    <location>
        <begin position="706"/>
        <end position="773"/>
    </location>
</feature>
<keyword evidence="6" id="KW-0378">Hydrolase</keyword>
<comment type="similarity">
    <text evidence="3">Belongs to the DNA repair enzymes AP/ExoA family.</text>
</comment>
<evidence type="ECO:0000256" key="1">
    <source>
        <dbReference type="ARBA" id="ARBA00000493"/>
    </source>
</evidence>
<dbReference type="PANTHER" id="PTHR22748">
    <property type="entry name" value="AP ENDONUCLEASE"/>
    <property type="match status" value="1"/>
</dbReference>
<evidence type="ECO:0000256" key="4">
    <source>
        <dbReference type="ARBA" id="ARBA00012115"/>
    </source>
</evidence>
<evidence type="ECO:0000256" key="2">
    <source>
        <dbReference type="ARBA" id="ARBA00001946"/>
    </source>
</evidence>
<proteinExistence type="inferred from homology"/>
<keyword evidence="11" id="KW-1185">Reference proteome</keyword>
<dbReference type="PANTHER" id="PTHR22748:SF6">
    <property type="entry name" value="DNA-(APURINIC OR APYRIMIDINIC SITE) ENDONUCLEASE"/>
    <property type="match status" value="1"/>
</dbReference>
<evidence type="ECO:0000256" key="6">
    <source>
        <dbReference type="ARBA" id="ARBA00022801"/>
    </source>
</evidence>
<organism evidence="10 11">
    <name type="scientific">Mytilus edulis</name>
    <name type="common">Blue mussel</name>
    <dbReference type="NCBI Taxonomy" id="6550"/>
    <lineage>
        <taxon>Eukaryota</taxon>
        <taxon>Metazoa</taxon>
        <taxon>Spiralia</taxon>
        <taxon>Lophotrochozoa</taxon>
        <taxon>Mollusca</taxon>
        <taxon>Bivalvia</taxon>
        <taxon>Autobranchia</taxon>
        <taxon>Pteriomorphia</taxon>
        <taxon>Mytilida</taxon>
        <taxon>Mytiloidea</taxon>
        <taxon>Mytilidae</taxon>
        <taxon>Mytilinae</taxon>
        <taxon>Mytilus</taxon>
    </lineage>
</organism>
<dbReference type="Proteomes" id="UP000683360">
    <property type="component" value="Unassembled WGS sequence"/>
</dbReference>
<dbReference type="InterPro" id="IPR005135">
    <property type="entry name" value="Endo/exonuclease/phosphatase"/>
</dbReference>
<dbReference type="GO" id="GO:0008081">
    <property type="term" value="F:phosphoric diester hydrolase activity"/>
    <property type="evidence" value="ECO:0007669"/>
    <property type="project" value="TreeGrafter"/>
</dbReference>
<sequence length="1273" mass="148147">MCIKVSKQLSISSWNVNGLFKRISGNRVCKLDDDNICQIMTADIVGLSETHIPTNEILNYDGYKCFVNCRSSDSNKVRGGLATFFKKEILSGVKLMDKTMDDIMWFKLDKTFFSFDRNVFLCFLYIPPSNSSYTLRTNFDKQIFEKLEADIAKYSISGDVILMGDLNAHINCKELDFITNEVDDSLDNFLPTNYVADSVCKFRNTQVHQKTNNYGKLILDLCTESQLRILNGRTLGDSKGKITFYNHNGVSIDDYCLCSSEFLPNIVNFSVGQFEPTISDHCPISITIHSQLVNKPCDNYVKPTLRRVKWTTKREEIFKSNMLKVNFGTINSDVDNLTQKIEANNTCNSNVTQSVNDTVSSISSILYNAAFLSNTNKTPGKTKRSKRRKKKKPYYDNECESKYRSLKSLTRKLCTEPWNDSLRHKVLYNKKELNKLIRKKYRQFRHKMIKQIIDSNNGCPNDFWNTVKKLKKENFKDPSSNIQPKEWFKYFNKLMNTDYDKNVCNDKKEYTTFKDCNTCTKIELKFKKNELIDIESPEDLEPIAEHVHVQADKVIIDIEKIHVPSENETQNETFKPNTSVLNNQEGYDQAKMKILESELEKIRSEQTRHKEEITQMKTTIHDLEIELVKKDTELQAVQNLCTNLQTNLNKIEHLNEQIDKEKSLKIKKNEDRLKEMANERNQEIQRVVKMEQNIKELQHTIEKEAEKRVEDQTYHAETKTKDTKLHVESAEEDNHTQTERISEKKNSEKNEPDRSNNNIKSYAGVRNPTLRKENSHHRDTYDLLIIGSSIIKDIDGKRLYKNRKVKVTTLHDKTVFGAIQYIKSFRDKAKHIMFQIGSNDIEQKTPDEVIEEVEELVRVTQRYNPDATITFGEILPRFLSDRYYAKFFNEHRLIFNVQLYELCKDLDLHFVRYDFIQPDYFVDGIHIKGHGIPIMVMSIKRVLNTLLNVKLWENNEYNTKTNHVRNNGIPNYQMPNSITNRKQRDHQAFEQKSHFNNPIHVGSESAMNGRNKIVNMMELMLQEMRTENEISSFSMNGQIVLIGDLNARTGQRADFIVNDSDHINNFDGFDLLPENYITDSEINRNNQDTSVNTVGTKLLDLCLSSRLRLLNGRFLGDSLGYYTYMSSSGFSTVDYAVVSESLLSSVKYFKTNDFTYLSDHVQITLYMKCSINIDKEIGLEEKGWHWIKSYKWTENSKLKLIDALLTENVKNEIIEFEMVNYEENQVGVDEATEKLTKILDNISSLSCKATPKTKRRKKKRKFKQNYSDLSTNQ</sequence>
<feature type="region of interest" description="Disordered" evidence="8">
    <location>
        <begin position="1251"/>
        <end position="1273"/>
    </location>
</feature>
<comment type="catalytic activity">
    <reaction evidence="1">
        <text>Exonucleolytic cleavage in the 3'- to 5'-direction to yield nucleoside 5'-phosphates.</text>
        <dbReference type="EC" id="3.1.11.2"/>
    </reaction>
</comment>
<evidence type="ECO:0000313" key="10">
    <source>
        <dbReference type="EMBL" id="CAG2206934.1"/>
    </source>
</evidence>
<dbReference type="GO" id="GO:0006284">
    <property type="term" value="P:base-excision repair"/>
    <property type="evidence" value="ECO:0007669"/>
    <property type="project" value="TreeGrafter"/>
</dbReference>
<dbReference type="Gene3D" id="3.40.50.1110">
    <property type="entry name" value="SGNH hydrolase"/>
    <property type="match status" value="1"/>
</dbReference>
<keyword evidence="5" id="KW-0479">Metal-binding</keyword>
<comment type="cofactor">
    <cofactor evidence="2">
        <name>Mg(2+)</name>
        <dbReference type="ChEBI" id="CHEBI:18420"/>
    </cofactor>
</comment>
<gene>
    <name evidence="10" type="ORF">MEDL_21239</name>
</gene>
<dbReference type="SUPFAM" id="SSF52266">
    <property type="entry name" value="SGNH hydrolase"/>
    <property type="match status" value="1"/>
</dbReference>
<evidence type="ECO:0000256" key="3">
    <source>
        <dbReference type="ARBA" id="ARBA00007092"/>
    </source>
</evidence>
<accession>A0A8S3RFH4</accession>
<dbReference type="SUPFAM" id="SSF56219">
    <property type="entry name" value="DNase I-like"/>
    <property type="match status" value="2"/>
</dbReference>
<dbReference type="EC" id="3.1.11.2" evidence="4"/>
<dbReference type="GO" id="GO:0005634">
    <property type="term" value="C:nucleus"/>
    <property type="evidence" value="ECO:0007669"/>
    <property type="project" value="TreeGrafter"/>
</dbReference>
<dbReference type="Pfam" id="PF03372">
    <property type="entry name" value="Exo_endo_phos"/>
    <property type="match status" value="1"/>
</dbReference>